<dbReference type="PANTHER" id="PTHR31118">
    <property type="entry name" value="CYCLASE-LIKE PROTEIN 2"/>
    <property type="match status" value="1"/>
</dbReference>
<dbReference type="SUPFAM" id="SSF102198">
    <property type="entry name" value="Putative cyclase"/>
    <property type="match status" value="1"/>
</dbReference>
<organism evidence="1">
    <name type="scientific">hydrocarbon metagenome</name>
    <dbReference type="NCBI Taxonomy" id="938273"/>
    <lineage>
        <taxon>unclassified sequences</taxon>
        <taxon>metagenomes</taxon>
        <taxon>ecological metagenomes</taxon>
    </lineage>
</organism>
<dbReference type="GO" id="GO:0004061">
    <property type="term" value="F:arylformamidase activity"/>
    <property type="evidence" value="ECO:0007669"/>
    <property type="project" value="InterPro"/>
</dbReference>
<sequence length="258" mass="28850">MKHTFILFLLLSVISAQVSSKKIIDLTYSFDENTIFWPTEDGFQLHKGFHGMTEKGYYYSSNGFTTAEHGGTHLDAPIHFYEGRYSADEIPLEKFIGGAIVIDASAECENNRDYLFGITDFEKWEAEHGRIPDGSIVLLKSGYGKYWPNRKKYMGTDERGEEAVAKLHFPGLSEEGAKWLVEKRKIKLVGIDTPSIDYGQSKYFKAHVVLCEANTPILENLANLGLLPEKGFEVIALPMKIKGGSGGPTRIIALIEGY</sequence>
<dbReference type="PANTHER" id="PTHR31118:SF12">
    <property type="entry name" value="CYCLASE-LIKE PROTEIN 2"/>
    <property type="match status" value="1"/>
</dbReference>
<accession>A0A0W8FY50</accession>
<dbReference type="InterPro" id="IPR037175">
    <property type="entry name" value="KFase_sf"/>
</dbReference>
<dbReference type="Gene3D" id="3.50.30.50">
    <property type="entry name" value="Putative cyclase"/>
    <property type="match status" value="1"/>
</dbReference>
<dbReference type="AlphaFoldDB" id="A0A0W8FY50"/>
<protein>
    <submittedName>
        <fullName evidence="1">Metal-dependent hydrolase</fullName>
    </submittedName>
</protein>
<dbReference type="Pfam" id="PF04199">
    <property type="entry name" value="Cyclase"/>
    <property type="match status" value="1"/>
</dbReference>
<dbReference type="EMBL" id="LNQE01000602">
    <property type="protein sequence ID" value="KUG25780.1"/>
    <property type="molecule type" value="Genomic_DNA"/>
</dbReference>
<gene>
    <name evidence="1" type="ORF">ASZ90_004393</name>
</gene>
<comment type="caution">
    <text evidence="1">The sequence shown here is derived from an EMBL/GenBank/DDBJ whole genome shotgun (WGS) entry which is preliminary data.</text>
</comment>
<name>A0A0W8FY50_9ZZZZ</name>
<evidence type="ECO:0000313" key="1">
    <source>
        <dbReference type="EMBL" id="KUG25780.1"/>
    </source>
</evidence>
<reference evidence="1" key="1">
    <citation type="journal article" date="2015" name="Proc. Natl. Acad. Sci. U.S.A.">
        <title>Networks of energetic and metabolic interactions define dynamics in microbial communities.</title>
        <authorList>
            <person name="Embree M."/>
            <person name="Liu J.K."/>
            <person name="Al-Bassam M.M."/>
            <person name="Zengler K."/>
        </authorList>
    </citation>
    <scope>NUCLEOTIDE SEQUENCE</scope>
</reference>
<dbReference type="GO" id="GO:0019441">
    <property type="term" value="P:L-tryptophan catabolic process to kynurenine"/>
    <property type="evidence" value="ECO:0007669"/>
    <property type="project" value="InterPro"/>
</dbReference>
<proteinExistence type="predicted"/>
<dbReference type="InterPro" id="IPR007325">
    <property type="entry name" value="KFase/CYL"/>
</dbReference>
<keyword evidence="1" id="KW-0378">Hydrolase</keyword>